<evidence type="ECO:0000313" key="9">
    <source>
        <dbReference type="EMBL" id="UUX51375.1"/>
    </source>
</evidence>
<evidence type="ECO:0000256" key="5">
    <source>
        <dbReference type="HAMAP-Rule" id="MF_00156"/>
    </source>
</evidence>
<evidence type="ECO:0000256" key="7">
    <source>
        <dbReference type="PIRSR" id="PIRSR000388-2"/>
    </source>
</evidence>
<dbReference type="NCBIfam" id="TIGR00222">
    <property type="entry name" value="panB"/>
    <property type="match status" value="1"/>
</dbReference>
<dbReference type="PANTHER" id="PTHR20881:SF0">
    <property type="entry name" value="3-METHYL-2-OXOBUTANOATE HYDROXYMETHYLTRANSFERASE"/>
    <property type="match status" value="1"/>
</dbReference>
<dbReference type="GO" id="GO:0000287">
    <property type="term" value="F:magnesium ion binding"/>
    <property type="evidence" value="ECO:0007669"/>
    <property type="project" value="TreeGrafter"/>
</dbReference>
<keyword evidence="3 5" id="KW-0566">Pantothenate biosynthesis</keyword>
<evidence type="ECO:0000256" key="1">
    <source>
        <dbReference type="ARBA" id="ARBA00008676"/>
    </source>
</evidence>
<evidence type="ECO:0000256" key="8">
    <source>
        <dbReference type="PIRSR" id="PIRSR000388-3"/>
    </source>
</evidence>
<gene>
    <name evidence="5 9" type="primary">panB</name>
    <name evidence="9" type="ORF">NUH88_06685</name>
</gene>
<dbReference type="HAMAP" id="MF_00156">
    <property type="entry name" value="PanB"/>
    <property type="match status" value="1"/>
</dbReference>
<evidence type="ECO:0000256" key="3">
    <source>
        <dbReference type="ARBA" id="ARBA00022655"/>
    </source>
</evidence>
<feature type="binding site" evidence="5 7">
    <location>
        <position position="123"/>
    </location>
    <ligand>
        <name>3-methyl-2-oxobutanoate</name>
        <dbReference type="ChEBI" id="CHEBI:11851"/>
    </ligand>
</feature>
<keyword evidence="4 5" id="KW-0808">Transferase</keyword>
<organism evidence="9 10">
    <name type="scientific">Nisaea acidiphila</name>
    <dbReference type="NCBI Taxonomy" id="1862145"/>
    <lineage>
        <taxon>Bacteria</taxon>
        <taxon>Pseudomonadati</taxon>
        <taxon>Pseudomonadota</taxon>
        <taxon>Alphaproteobacteria</taxon>
        <taxon>Rhodospirillales</taxon>
        <taxon>Thalassobaculaceae</taxon>
        <taxon>Nisaea</taxon>
    </lineage>
</organism>
<comment type="pathway">
    <text evidence="5">Cofactor biosynthesis; (R)-pantothenate biosynthesis; (R)-pantoate from 3-methyl-2-oxobutanoate: step 1/2.</text>
</comment>
<comment type="function">
    <text evidence="5">Catalyzes the reversible reaction in which hydroxymethyl group from 5,10-methylenetetrahydrofolate is transferred onto alpha-ketoisovalerate to form ketopantoate.</text>
</comment>
<sequence length="280" mass="29539">MKYDFRGAEPNRRHIGPGDIRAATPDRPLVCLTAYTAPVAAYLDPVCDLLLVGDSLGMVIYGMDGTVGVTLDMMIAHGRAVTRRARHACVVVDLPAGSYEDGPGQALESARRVMAETGADAVKLEGGIAVEASIAALVGDGIPVLGHIGLLPQHAEEGFRIQGRGEDGARQVLEDGLAVERASAFAVVIEGTVEPVARRVTEALSIPTIGIGASAACSGQILVTDDLLGLYDGHLPKFAERYADLAGTIREAAQRWTDDVRSRAFPAERNTYAERPAGKV</sequence>
<dbReference type="InterPro" id="IPR003700">
    <property type="entry name" value="Pantoate_hydroxy_MeTrfase"/>
</dbReference>
<dbReference type="InterPro" id="IPR015813">
    <property type="entry name" value="Pyrv/PenolPyrv_kinase-like_dom"/>
</dbReference>
<keyword evidence="5 8" id="KW-0479">Metal-binding</keyword>
<dbReference type="CDD" id="cd06557">
    <property type="entry name" value="KPHMT-like"/>
    <property type="match status" value="1"/>
</dbReference>
<dbReference type="EC" id="2.1.2.11" evidence="5"/>
<comment type="subcellular location">
    <subcellularLocation>
        <location evidence="5">Cytoplasm</location>
    </subcellularLocation>
</comment>
<evidence type="ECO:0000256" key="6">
    <source>
        <dbReference type="PIRSR" id="PIRSR000388-1"/>
    </source>
</evidence>
<feature type="binding site" evidence="5 8">
    <location>
        <position position="125"/>
    </location>
    <ligand>
        <name>Mg(2+)</name>
        <dbReference type="ChEBI" id="CHEBI:18420"/>
    </ligand>
</feature>
<dbReference type="RefSeq" id="WP_257770817.1">
    <property type="nucleotide sequence ID" value="NZ_CP102480.1"/>
</dbReference>
<comment type="cofactor">
    <cofactor evidence="5 8">
        <name>Mg(2+)</name>
        <dbReference type="ChEBI" id="CHEBI:18420"/>
    </cofactor>
    <text evidence="5 8">Binds 1 Mg(2+) ion per subunit.</text>
</comment>
<comment type="similarity">
    <text evidence="1 5">Belongs to the PanB family.</text>
</comment>
<keyword evidence="5 8" id="KW-0460">Magnesium</keyword>
<evidence type="ECO:0000313" key="10">
    <source>
        <dbReference type="Proteomes" id="UP001060336"/>
    </source>
</evidence>
<feature type="active site" description="Proton acceptor" evidence="5 6">
    <location>
        <position position="190"/>
    </location>
</feature>
<comment type="catalytic activity">
    <reaction evidence="5">
        <text>(6R)-5,10-methylene-5,6,7,8-tetrahydrofolate + 3-methyl-2-oxobutanoate + H2O = 2-dehydropantoate + (6S)-5,6,7,8-tetrahydrofolate</text>
        <dbReference type="Rhea" id="RHEA:11824"/>
        <dbReference type="ChEBI" id="CHEBI:11561"/>
        <dbReference type="ChEBI" id="CHEBI:11851"/>
        <dbReference type="ChEBI" id="CHEBI:15377"/>
        <dbReference type="ChEBI" id="CHEBI:15636"/>
        <dbReference type="ChEBI" id="CHEBI:57453"/>
        <dbReference type="EC" id="2.1.2.11"/>
    </reaction>
</comment>
<evidence type="ECO:0000256" key="2">
    <source>
        <dbReference type="ARBA" id="ARBA00011424"/>
    </source>
</evidence>
<feature type="binding site" evidence="5 8">
    <location>
        <position position="93"/>
    </location>
    <ligand>
        <name>Mg(2+)</name>
        <dbReference type="ChEBI" id="CHEBI:18420"/>
    </ligand>
</feature>
<feature type="binding site" evidence="5 7">
    <location>
        <position position="93"/>
    </location>
    <ligand>
        <name>3-methyl-2-oxobutanoate</name>
        <dbReference type="ChEBI" id="CHEBI:11851"/>
    </ligand>
</feature>
<dbReference type="SUPFAM" id="SSF51621">
    <property type="entry name" value="Phosphoenolpyruvate/pyruvate domain"/>
    <property type="match status" value="1"/>
</dbReference>
<dbReference type="NCBIfam" id="NF001452">
    <property type="entry name" value="PRK00311.1"/>
    <property type="match status" value="1"/>
</dbReference>
<comment type="subunit">
    <text evidence="2 5">Homodecamer; pentamer of dimers.</text>
</comment>
<dbReference type="PANTHER" id="PTHR20881">
    <property type="entry name" value="3-METHYL-2-OXOBUTANOATE HYDROXYMETHYLTRANSFERASE"/>
    <property type="match status" value="1"/>
</dbReference>
<dbReference type="Gene3D" id="3.20.20.60">
    <property type="entry name" value="Phosphoenolpyruvate-binding domains"/>
    <property type="match status" value="1"/>
</dbReference>
<evidence type="ECO:0000256" key="4">
    <source>
        <dbReference type="ARBA" id="ARBA00022679"/>
    </source>
</evidence>
<keyword evidence="10" id="KW-1185">Reference proteome</keyword>
<protein>
    <recommendedName>
        <fullName evidence="5">3-methyl-2-oxobutanoate hydroxymethyltransferase</fullName>
        <ecNumber evidence="5">2.1.2.11</ecNumber>
    </recommendedName>
    <alternativeName>
        <fullName evidence="5">Ketopantoate hydroxymethyltransferase</fullName>
        <shortName evidence="5">KPHMT</shortName>
    </alternativeName>
</protein>
<dbReference type="GO" id="GO:0003864">
    <property type="term" value="F:3-methyl-2-oxobutanoate hydroxymethyltransferase activity"/>
    <property type="evidence" value="ECO:0007669"/>
    <property type="project" value="UniProtKB-UniRule"/>
</dbReference>
<feature type="binding site" evidence="5 8">
    <location>
        <position position="54"/>
    </location>
    <ligand>
        <name>Mg(2+)</name>
        <dbReference type="ChEBI" id="CHEBI:18420"/>
    </ligand>
</feature>
<dbReference type="EMBL" id="CP102480">
    <property type="protein sequence ID" value="UUX51375.1"/>
    <property type="molecule type" value="Genomic_DNA"/>
</dbReference>
<reference evidence="9" key="1">
    <citation type="submission" date="2022-08" db="EMBL/GenBank/DDBJ databases">
        <title>Nisaea acidiphila sp. nov., isolated from a marine algal debris and emended description of the genus Nisaea Urios et al. 2008.</title>
        <authorList>
            <person name="Kwon K."/>
        </authorList>
    </citation>
    <scope>NUCLEOTIDE SEQUENCE</scope>
    <source>
        <strain evidence="9">MEBiC11861</strain>
    </source>
</reference>
<dbReference type="Proteomes" id="UP001060336">
    <property type="component" value="Chromosome"/>
</dbReference>
<dbReference type="AlphaFoldDB" id="A0A9J7AVK8"/>
<dbReference type="InterPro" id="IPR040442">
    <property type="entry name" value="Pyrv_kinase-like_dom_sf"/>
</dbReference>
<keyword evidence="5" id="KW-0963">Cytoplasm</keyword>
<accession>A0A9J7AVK8</accession>
<dbReference type="PIRSF" id="PIRSF000388">
    <property type="entry name" value="Pantoate_hydroxy_MeTrfase"/>
    <property type="match status" value="1"/>
</dbReference>
<dbReference type="GO" id="GO:0015940">
    <property type="term" value="P:pantothenate biosynthetic process"/>
    <property type="evidence" value="ECO:0007669"/>
    <property type="project" value="UniProtKB-UniRule"/>
</dbReference>
<dbReference type="GO" id="GO:0005737">
    <property type="term" value="C:cytoplasm"/>
    <property type="evidence" value="ECO:0007669"/>
    <property type="project" value="UniProtKB-SubCell"/>
</dbReference>
<name>A0A9J7AVK8_9PROT</name>
<dbReference type="KEGG" id="naci:NUH88_06685"/>
<dbReference type="Pfam" id="PF02548">
    <property type="entry name" value="Pantoate_transf"/>
    <property type="match status" value="1"/>
</dbReference>
<proteinExistence type="inferred from homology"/>
<feature type="binding site" evidence="5 7">
    <location>
        <begin position="54"/>
        <end position="55"/>
    </location>
    <ligand>
        <name>3-methyl-2-oxobutanoate</name>
        <dbReference type="ChEBI" id="CHEBI:11851"/>
    </ligand>
</feature>